<organism evidence="1 2">
    <name type="scientific">Saccharomyces cerevisiae (strain Lalvin EC1118 / Prise de mousse)</name>
    <name type="common">Baker's yeast</name>
    <dbReference type="NCBI Taxonomy" id="643680"/>
    <lineage>
        <taxon>Eukaryota</taxon>
        <taxon>Fungi</taxon>
        <taxon>Dikarya</taxon>
        <taxon>Ascomycota</taxon>
        <taxon>Saccharomycotina</taxon>
        <taxon>Saccharomycetes</taxon>
        <taxon>Saccharomycetales</taxon>
        <taxon>Saccharomycetaceae</taxon>
        <taxon>Saccharomyces</taxon>
    </lineage>
</organism>
<dbReference type="HOGENOM" id="CLU_3399669_0_0_1"/>
<evidence type="ECO:0000313" key="2">
    <source>
        <dbReference type="Proteomes" id="UP000000286"/>
    </source>
</evidence>
<accession>C8Z8W3</accession>
<evidence type="ECO:0000313" key="1">
    <source>
        <dbReference type="EMBL" id="CAY79829.1"/>
    </source>
</evidence>
<name>C8Z8W3_YEAS8</name>
<reference evidence="1 2" key="1">
    <citation type="journal article" date="2009" name="Proc. Natl. Acad. Sci. U.S.A.">
        <title>Eukaryote-to-eukaryote gene transfer events revealed by the genome sequence of the wine yeast Saccharomyces cerevisiae EC1118.</title>
        <authorList>
            <person name="Novo M."/>
            <person name="Bigey F."/>
            <person name="Beyne E."/>
            <person name="Galeote V."/>
            <person name="Gavory F."/>
            <person name="Mallet S."/>
            <person name="Cambot B."/>
            <person name="Legras J.L."/>
            <person name="Wincker P."/>
            <person name="Casaregola S."/>
            <person name="Dequin S."/>
        </authorList>
    </citation>
    <scope>NUCLEOTIDE SEQUENCE [LARGE SCALE GENOMIC DNA]</scope>
    <source>
        <strain evidence="2">Lalvin EC1118 / Prise de mousse</strain>
    </source>
</reference>
<dbReference type="AlphaFoldDB" id="C8Z8W3"/>
<dbReference type="Proteomes" id="UP000000286">
    <property type="component" value="Chromosome VII"/>
</dbReference>
<gene>
    <name evidence="1" type="ORF">EC1118_1G1_3774g</name>
</gene>
<proteinExistence type="predicted"/>
<dbReference type="EMBL" id="FN393070">
    <property type="protein sequence ID" value="CAY79829.1"/>
    <property type="molecule type" value="Genomic_DNA"/>
</dbReference>
<protein>
    <submittedName>
        <fullName evidence="1">EC1118_1G1_3774p</fullName>
    </submittedName>
</protein>
<sequence>MASKEYSMLPLCSPSIVSHTSGGSIVLKGSS</sequence>